<reference evidence="1" key="2">
    <citation type="journal article" date="2021" name="PeerJ">
        <title>Extensive microbial diversity within the chicken gut microbiome revealed by metagenomics and culture.</title>
        <authorList>
            <person name="Gilroy R."/>
            <person name="Ravi A."/>
            <person name="Getino M."/>
            <person name="Pursley I."/>
            <person name="Horton D.L."/>
            <person name="Alikhan N.F."/>
            <person name="Baker D."/>
            <person name="Gharbi K."/>
            <person name="Hall N."/>
            <person name="Watson M."/>
            <person name="Adriaenssens E.M."/>
            <person name="Foster-Nyarko E."/>
            <person name="Jarju S."/>
            <person name="Secka A."/>
            <person name="Antonio M."/>
            <person name="Oren A."/>
            <person name="Chaudhuri R.R."/>
            <person name="La Ragione R."/>
            <person name="Hildebrand F."/>
            <person name="Pallen M.J."/>
        </authorList>
    </citation>
    <scope>NUCLEOTIDE SEQUENCE</scope>
    <source>
        <strain evidence="1">CHK195-11698</strain>
    </source>
</reference>
<dbReference type="Proteomes" id="UP000824175">
    <property type="component" value="Unassembled WGS sequence"/>
</dbReference>
<proteinExistence type="predicted"/>
<protein>
    <submittedName>
        <fullName evidence="1">Uncharacterized protein</fullName>
    </submittedName>
</protein>
<accession>A0A9D1L1Q6</accession>
<dbReference type="EMBL" id="DVMJ01000078">
    <property type="protein sequence ID" value="HIU14217.1"/>
    <property type="molecule type" value="Genomic_DNA"/>
</dbReference>
<organism evidence="1 2">
    <name type="scientific">Candidatus Fimiplasma intestinipullorum</name>
    <dbReference type="NCBI Taxonomy" id="2840825"/>
    <lineage>
        <taxon>Bacteria</taxon>
        <taxon>Bacillati</taxon>
        <taxon>Bacillota</taxon>
        <taxon>Clostridia</taxon>
        <taxon>Eubacteriales</taxon>
        <taxon>Candidatus Fimiplasma</taxon>
    </lineage>
</organism>
<evidence type="ECO:0000313" key="2">
    <source>
        <dbReference type="Proteomes" id="UP000824175"/>
    </source>
</evidence>
<name>A0A9D1L1Q6_9FIRM</name>
<sequence length="69" mass="7882">MTAQKIFRDLGWTKTNESQSSIIYEKGFRTISFLRNSGDLNVVDSSGHIDMECLKAILQQCKELGWIDN</sequence>
<dbReference type="AlphaFoldDB" id="A0A9D1L1Q6"/>
<evidence type="ECO:0000313" key="1">
    <source>
        <dbReference type="EMBL" id="HIU14217.1"/>
    </source>
</evidence>
<gene>
    <name evidence="1" type="ORF">IAD15_09135</name>
</gene>
<reference evidence="1" key="1">
    <citation type="submission" date="2020-10" db="EMBL/GenBank/DDBJ databases">
        <authorList>
            <person name="Gilroy R."/>
        </authorList>
    </citation>
    <scope>NUCLEOTIDE SEQUENCE</scope>
    <source>
        <strain evidence="1">CHK195-11698</strain>
    </source>
</reference>
<comment type="caution">
    <text evidence="1">The sequence shown here is derived from an EMBL/GenBank/DDBJ whole genome shotgun (WGS) entry which is preliminary data.</text>
</comment>